<dbReference type="AlphaFoldDB" id="A0A8J1TBR9"/>
<dbReference type="PANTHER" id="PTHR46105">
    <property type="entry name" value="AGAP004733-PA"/>
    <property type="match status" value="1"/>
</dbReference>
<evidence type="ECO:0000256" key="6">
    <source>
        <dbReference type="ARBA" id="ARBA00023015"/>
    </source>
</evidence>
<sequence length="456" mass="50943">MGSKCLFVSKKFHCGIFEELNEMRKNGEFCDITVVSQEKIEFKVHGVILASASDYFKAQIVEQDEIMASSDTDPVTLSKGKMIELCTVSFDILYVIVDFLYTGCCEVYPYRIKALHDASLLLGITKLTQLCRLSLTKPGLKELNHEMEPGLSTPDPWISKTESHVSSSIDQQEPLDLSSSVNARLKAKILDNAQREYNKSLEQPVIKSEPSSPEVQHHVSSPYQIESPSLDHFAQTYQSSPLLLPSSYGNYPGATVHDDNLSNDATPTTENDFVFPPLQMDPSCHTNSQYRELYTQKSRSVAANPLRKRNQRIKRRKMVALIPPDGQHYVGKSGLAKTVLCGLEYSVDKHSAENQMKMQFVSSSGLEPGPNQEPSSTVSTPELPPTGSPPEEKLELRQIYVPDSVPGVVQFKLKKAKNQGETKLKKIRKKRGPDGQPSWEGMKGMMASFKLSRKKK</sequence>
<keyword evidence="5" id="KW-0862">Zinc</keyword>
<accession>A0A8J1TBR9</accession>
<keyword evidence="3" id="KW-0677">Repeat</keyword>
<comment type="subcellular location">
    <subcellularLocation>
        <location evidence="1">Nucleus</location>
    </subcellularLocation>
</comment>
<dbReference type="InterPro" id="IPR011333">
    <property type="entry name" value="SKP1/BTB/POZ_sf"/>
</dbReference>
<comment type="caution">
    <text evidence="11">The sequence shown here is derived from an EMBL/GenBank/DDBJ whole genome shotgun (WGS) entry which is preliminary data.</text>
</comment>
<evidence type="ECO:0000256" key="10">
    <source>
        <dbReference type="SAM" id="MobiDB-lite"/>
    </source>
</evidence>
<dbReference type="PROSITE" id="PS50097">
    <property type="entry name" value="BTB"/>
    <property type="match status" value="1"/>
</dbReference>
<dbReference type="PANTHER" id="PTHR46105:SF5">
    <property type="entry name" value="ZINC FINGER AND BTB DOMAIN-CONTAINING PROTEIN 44 ISOFORM X1"/>
    <property type="match status" value="1"/>
</dbReference>
<dbReference type="GO" id="GO:0005634">
    <property type="term" value="C:nucleus"/>
    <property type="evidence" value="ECO:0007669"/>
    <property type="project" value="UniProtKB-SubCell"/>
</dbReference>
<keyword evidence="8" id="KW-0804">Transcription</keyword>
<evidence type="ECO:0000256" key="7">
    <source>
        <dbReference type="ARBA" id="ARBA00023125"/>
    </source>
</evidence>
<evidence type="ECO:0000256" key="2">
    <source>
        <dbReference type="ARBA" id="ARBA00022723"/>
    </source>
</evidence>
<protein>
    <submittedName>
        <fullName evidence="11">Uncharacterized protein</fullName>
    </submittedName>
</protein>
<evidence type="ECO:0000256" key="1">
    <source>
        <dbReference type="ARBA" id="ARBA00004123"/>
    </source>
</evidence>
<evidence type="ECO:0000313" key="12">
    <source>
        <dbReference type="Proteomes" id="UP000749559"/>
    </source>
</evidence>
<keyword evidence="6" id="KW-0805">Transcription regulation</keyword>
<dbReference type="EMBL" id="CAIIXF020000011">
    <property type="protein sequence ID" value="CAH1799399.1"/>
    <property type="molecule type" value="Genomic_DNA"/>
</dbReference>
<dbReference type="GO" id="GO:0000978">
    <property type="term" value="F:RNA polymerase II cis-regulatory region sequence-specific DNA binding"/>
    <property type="evidence" value="ECO:0007669"/>
    <property type="project" value="TreeGrafter"/>
</dbReference>
<dbReference type="CDD" id="cd18186">
    <property type="entry name" value="BTB_POZ_ZBTB_KLHL-like"/>
    <property type="match status" value="1"/>
</dbReference>
<reference evidence="11" key="1">
    <citation type="submission" date="2022-03" db="EMBL/GenBank/DDBJ databases">
        <authorList>
            <person name="Martin C."/>
        </authorList>
    </citation>
    <scope>NUCLEOTIDE SEQUENCE</scope>
</reference>
<dbReference type="SMART" id="SM00225">
    <property type="entry name" value="BTB"/>
    <property type="match status" value="1"/>
</dbReference>
<gene>
    <name evidence="11" type="ORF">OFUS_LOCUS23411</name>
</gene>
<feature type="region of interest" description="Disordered" evidence="10">
    <location>
        <begin position="362"/>
        <end position="393"/>
    </location>
</feature>
<keyword evidence="9" id="KW-0539">Nucleus</keyword>
<keyword evidence="4" id="KW-0863">Zinc-finger</keyword>
<keyword evidence="12" id="KW-1185">Reference proteome</keyword>
<evidence type="ECO:0000256" key="5">
    <source>
        <dbReference type="ARBA" id="ARBA00022833"/>
    </source>
</evidence>
<evidence type="ECO:0000256" key="8">
    <source>
        <dbReference type="ARBA" id="ARBA00023163"/>
    </source>
</evidence>
<dbReference type="GO" id="GO:0008270">
    <property type="term" value="F:zinc ion binding"/>
    <property type="evidence" value="ECO:0007669"/>
    <property type="project" value="UniProtKB-KW"/>
</dbReference>
<dbReference type="GO" id="GO:0000981">
    <property type="term" value="F:DNA-binding transcription factor activity, RNA polymerase II-specific"/>
    <property type="evidence" value="ECO:0007669"/>
    <property type="project" value="TreeGrafter"/>
</dbReference>
<dbReference type="Proteomes" id="UP000749559">
    <property type="component" value="Unassembled WGS sequence"/>
</dbReference>
<evidence type="ECO:0000256" key="4">
    <source>
        <dbReference type="ARBA" id="ARBA00022771"/>
    </source>
</evidence>
<dbReference type="Gene3D" id="3.30.710.10">
    <property type="entry name" value="Potassium Channel Kv1.1, Chain A"/>
    <property type="match status" value="1"/>
</dbReference>
<dbReference type="SUPFAM" id="SSF54695">
    <property type="entry name" value="POZ domain"/>
    <property type="match status" value="1"/>
</dbReference>
<name>A0A8J1TBR9_OWEFU</name>
<evidence type="ECO:0000256" key="9">
    <source>
        <dbReference type="ARBA" id="ARBA00023242"/>
    </source>
</evidence>
<feature type="region of interest" description="Disordered" evidence="10">
    <location>
        <begin position="416"/>
        <end position="456"/>
    </location>
</feature>
<organism evidence="11 12">
    <name type="scientific">Owenia fusiformis</name>
    <name type="common">Polychaete worm</name>
    <dbReference type="NCBI Taxonomy" id="6347"/>
    <lineage>
        <taxon>Eukaryota</taxon>
        <taxon>Metazoa</taxon>
        <taxon>Spiralia</taxon>
        <taxon>Lophotrochozoa</taxon>
        <taxon>Annelida</taxon>
        <taxon>Polychaeta</taxon>
        <taxon>Sedentaria</taxon>
        <taxon>Canalipalpata</taxon>
        <taxon>Sabellida</taxon>
        <taxon>Oweniida</taxon>
        <taxon>Oweniidae</taxon>
        <taxon>Owenia</taxon>
    </lineage>
</organism>
<keyword evidence="2" id="KW-0479">Metal-binding</keyword>
<evidence type="ECO:0000313" key="11">
    <source>
        <dbReference type="EMBL" id="CAH1799399.1"/>
    </source>
</evidence>
<proteinExistence type="predicted"/>
<dbReference type="OrthoDB" id="684045at2759"/>
<dbReference type="Pfam" id="PF00651">
    <property type="entry name" value="BTB"/>
    <property type="match status" value="1"/>
</dbReference>
<dbReference type="InterPro" id="IPR000210">
    <property type="entry name" value="BTB/POZ_dom"/>
</dbReference>
<evidence type="ECO:0000256" key="3">
    <source>
        <dbReference type="ARBA" id="ARBA00022737"/>
    </source>
</evidence>
<keyword evidence="7" id="KW-0238">DNA-binding</keyword>
<dbReference type="InterPro" id="IPR050457">
    <property type="entry name" value="ZnFinger_BTB_dom_contain"/>
</dbReference>